<gene>
    <name evidence="2" type="ORF">M9458_020382</name>
</gene>
<feature type="compositionally biased region" description="Polar residues" evidence="1">
    <location>
        <begin position="126"/>
        <end position="138"/>
    </location>
</feature>
<dbReference type="Proteomes" id="UP001529510">
    <property type="component" value="Unassembled WGS sequence"/>
</dbReference>
<feature type="region of interest" description="Disordered" evidence="1">
    <location>
        <begin position="1"/>
        <end position="58"/>
    </location>
</feature>
<accession>A0ABD0QFG0</accession>
<organism evidence="2 3">
    <name type="scientific">Cirrhinus mrigala</name>
    <name type="common">Mrigala</name>
    <dbReference type="NCBI Taxonomy" id="683832"/>
    <lineage>
        <taxon>Eukaryota</taxon>
        <taxon>Metazoa</taxon>
        <taxon>Chordata</taxon>
        <taxon>Craniata</taxon>
        <taxon>Vertebrata</taxon>
        <taxon>Euteleostomi</taxon>
        <taxon>Actinopterygii</taxon>
        <taxon>Neopterygii</taxon>
        <taxon>Teleostei</taxon>
        <taxon>Ostariophysi</taxon>
        <taxon>Cypriniformes</taxon>
        <taxon>Cyprinidae</taxon>
        <taxon>Labeoninae</taxon>
        <taxon>Labeonini</taxon>
        <taxon>Cirrhinus</taxon>
    </lineage>
</organism>
<feature type="compositionally biased region" description="Low complexity" evidence="1">
    <location>
        <begin position="18"/>
        <end position="27"/>
    </location>
</feature>
<keyword evidence="3" id="KW-1185">Reference proteome</keyword>
<proteinExistence type="predicted"/>
<reference evidence="2 3" key="1">
    <citation type="submission" date="2024-05" db="EMBL/GenBank/DDBJ databases">
        <title>Genome sequencing and assembly of Indian major carp, Cirrhinus mrigala (Hamilton, 1822).</title>
        <authorList>
            <person name="Mohindra V."/>
            <person name="Chowdhury L.M."/>
            <person name="Lal K."/>
            <person name="Jena J.K."/>
        </authorList>
    </citation>
    <scope>NUCLEOTIDE SEQUENCE [LARGE SCALE GENOMIC DNA]</scope>
    <source>
        <strain evidence="2">CM1030</strain>
        <tissue evidence="2">Blood</tissue>
    </source>
</reference>
<feature type="compositionally biased region" description="Basic and acidic residues" evidence="1">
    <location>
        <begin position="83"/>
        <end position="103"/>
    </location>
</feature>
<feature type="non-terminal residue" evidence="2">
    <location>
        <position position="1"/>
    </location>
</feature>
<sequence>KANVSTSSKDLSVFNFTSSSQESGSSSPPRGKANKKIKKKRISQTCKQTSGHQRTKTWTRTLQAYKRLKLEAINQQWAFGKEGAIDKKDEEAEKVSSGDDNRRSGKRVSFHFPHSQPEETHKAARQGQNQILSPQKSVLSYLEVKDTEKQQNSAAFSSPYYDQQVESVTDTQQECNENPPGPPQTSLPRVHKRTREGQDSDDPQRKPKQPRTTSTWKKRSSAEGTVSDEDLSPSLRTSRQSSEKHNLKLITPATSDLERKPSSVRHKQTIPAYMKRNLNGETPLHLAAIK</sequence>
<dbReference type="EMBL" id="JAMKFB020000009">
    <property type="protein sequence ID" value="KAL0184686.1"/>
    <property type="molecule type" value="Genomic_DNA"/>
</dbReference>
<evidence type="ECO:0000313" key="3">
    <source>
        <dbReference type="Proteomes" id="UP001529510"/>
    </source>
</evidence>
<evidence type="ECO:0000313" key="2">
    <source>
        <dbReference type="EMBL" id="KAL0184686.1"/>
    </source>
</evidence>
<name>A0ABD0QFG0_CIRMR</name>
<feature type="compositionally biased region" description="Basic residues" evidence="1">
    <location>
        <begin position="32"/>
        <end position="42"/>
    </location>
</feature>
<feature type="compositionally biased region" description="Polar residues" evidence="1">
    <location>
        <begin position="1"/>
        <end position="17"/>
    </location>
</feature>
<feature type="compositionally biased region" description="Polar residues" evidence="1">
    <location>
        <begin position="43"/>
        <end position="58"/>
    </location>
</feature>
<protein>
    <submittedName>
        <fullName evidence="2">Uncharacterized protein</fullName>
    </submittedName>
</protein>
<evidence type="ECO:0000256" key="1">
    <source>
        <dbReference type="SAM" id="MobiDB-lite"/>
    </source>
</evidence>
<feature type="compositionally biased region" description="Polar residues" evidence="1">
    <location>
        <begin position="150"/>
        <end position="176"/>
    </location>
</feature>
<feature type="region of interest" description="Disordered" evidence="1">
    <location>
        <begin position="80"/>
        <end position="273"/>
    </location>
</feature>
<dbReference type="AlphaFoldDB" id="A0ABD0QFG0"/>
<feature type="non-terminal residue" evidence="2">
    <location>
        <position position="290"/>
    </location>
</feature>
<feature type="compositionally biased region" description="Basic and acidic residues" evidence="1">
    <location>
        <begin position="195"/>
        <end position="205"/>
    </location>
</feature>
<comment type="caution">
    <text evidence="2">The sequence shown here is derived from an EMBL/GenBank/DDBJ whole genome shotgun (WGS) entry which is preliminary data.</text>
</comment>